<dbReference type="AlphaFoldDB" id="A0A1I6REQ2"/>
<dbReference type="Proteomes" id="UP000199139">
    <property type="component" value="Unassembled WGS sequence"/>
</dbReference>
<name>A0A1I6REQ2_9BACI</name>
<sequence>MFLVWFSQVLLVQKQKKVKNDDVAVEMINLENINEDTIDTFLASRGMPDDVLNNLSYRGEYTIYTTLEDDSIFDGYSERKAASLPSSDGDFSVQFIPTSDLEFDATGWRNTDGTYSIYPSFYWKENVELDNDSFGFALNKKYWDNVSGATLNLWMRDFGPEGSTTSYFIDRASMSDYSGHSFKMSGLGSFPHDYEGNGYFKAKPVGSTIDRTISISYADGKSILGNISYGVNIGMTSVTYSSSANNFKSTADIIGW</sequence>
<protein>
    <submittedName>
        <fullName evidence="1">Uncharacterized protein</fullName>
    </submittedName>
</protein>
<accession>A0A1I6REQ2</accession>
<organism evidence="1 2">
    <name type="scientific">Halolactibacillus miurensis</name>
    <dbReference type="NCBI Taxonomy" id="306541"/>
    <lineage>
        <taxon>Bacteria</taxon>
        <taxon>Bacillati</taxon>
        <taxon>Bacillota</taxon>
        <taxon>Bacilli</taxon>
        <taxon>Bacillales</taxon>
        <taxon>Bacillaceae</taxon>
        <taxon>Halolactibacillus</taxon>
    </lineage>
</organism>
<proteinExistence type="predicted"/>
<gene>
    <name evidence="1" type="ORF">SAMN05421668_10647</name>
</gene>
<reference evidence="1 2" key="1">
    <citation type="submission" date="2016-10" db="EMBL/GenBank/DDBJ databases">
        <authorList>
            <person name="de Groot N.N."/>
        </authorList>
    </citation>
    <scope>NUCLEOTIDE SEQUENCE [LARGE SCALE GENOMIC DNA]</scope>
    <source>
        <strain evidence="1 2">DSM 17074</strain>
    </source>
</reference>
<evidence type="ECO:0000313" key="2">
    <source>
        <dbReference type="Proteomes" id="UP000199139"/>
    </source>
</evidence>
<evidence type="ECO:0000313" key="1">
    <source>
        <dbReference type="EMBL" id="SFS63183.1"/>
    </source>
</evidence>
<dbReference type="EMBL" id="FPAI01000006">
    <property type="protein sequence ID" value="SFS63183.1"/>
    <property type="molecule type" value="Genomic_DNA"/>
</dbReference>